<keyword evidence="4" id="KW-1185">Reference proteome</keyword>
<proteinExistence type="inferred from homology"/>
<evidence type="ECO:0008006" key="5">
    <source>
        <dbReference type="Google" id="ProtNLM"/>
    </source>
</evidence>
<comment type="similarity">
    <text evidence="1">Belongs to the outer membrane factor (OMF) (TC 1.B.17) family.</text>
</comment>
<dbReference type="Gene3D" id="1.20.1600.10">
    <property type="entry name" value="Outer membrane efflux proteins (OEP)"/>
    <property type="match status" value="1"/>
</dbReference>
<evidence type="ECO:0000313" key="3">
    <source>
        <dbReference type="EMBL" id="RQP23783.1"/>
    </source>
</evidence>
<name>A0A3N7HQ09_9BURK</name>
<dbReference type="InterPro" id="IPR010131">
    <property type="entry name" value="MdtP/NodT-like"/>
</dbReference>
<dbReference type="GO" id="GO:0015562">
    <property type="term" value="F:efflux transmembrane transporter activity"/>
    <property type="evidence" value="ECO:0007669"/>
    <property type="project" value="InterPro"/>
</dbReference>
<dbReference type="PANTHER" id="PTHR30203">
    <property type="entry name" value="OUTER MEMBRANE CATION EFFLUX PROTEIN"/>
    <property type="match status" value="1"/>
</dbReference>
<evidence type="ECO:0000256" key="1">
    <source>
        <dbReference type="ARBA" id="ARBA00007613"/>
    </source>
</evidence>
<dbReference type="AlphaFoldDB" id="A0A3N7HQ09"/>
<dbReference type="PROSITE" id="PS51257">
    <property type="entry name" value="PROKAR_LIPOPROTEIN"/>
    <property type="match status" value="1"/>
</dbReference>
<dbReference type="Pfam" id="PF02321">
    <property type="entry name" value="OEP"/>
    <property type="match status" value="2"/>
</dbReference>
<dbReference type="Gene3D" id="2.20.200.10">
    <property type="entry name" value="Outer membrane efflux proteins (OEP)"/>
    <property type="match status" value="1"/>
</dbReference>
<evidence type="ECO:0000313" key="4">
    <source>
        <dbReference type="Proteomes" id="UP000267464"/>
    </source>
</evidence>
<reference evidence="3 4" key="1">
    <citation type="submission" date="2018-08" db="EMBL/GenBank/DDBJ databases">
        <authorList>
            <person name="Khan S.A."/>
            <person name="Jeon C.O."/>
            <person name="Chun B.H."/>
            <person name="Jeong S.E."/>
        </authorList>
    </citation>
    <scope>NUCLEOTIDE SEQUENCE [LARGE SCALE GENOMIC DNA]</scope>
    <source>
        <strain evidence="3 4">S-16</strain>
    </source>
</reference>
<protein>
    <recommendedName>
        <fullName evidence="5">Efflux transporter outer membrane subunit</fullName>
    </recommendedName>
</protein>
<comment type="caution">
    <text evidence="3">The sequence shown here is derived from an EMBL/GenBank/DDBJ whole genome shotgun (WGS) entry which is preliminary data.</text>
</comment>
<feature type="coiled-coil region" evidence="2">
    <location>
        <begin position="214"/>
        <end position="241"/>
    </location>
</feature>
<dbReference type="EMBL" id="QUSW01000004">
    <property type="protein sequence ID" value="RQP23783.1"/>
    <property type="molecule type" value="Genomic_DNA"/>
</dbReference>
<organism evidence="3 4">
    <name type="scientific">Piscinibacter terrae</name>
    <dbReference type="NCBI Taxonomy" id="2496871"/>
    <lineage>
        <taxon>Bacteria</taxon>
        <taxon>Pseudomonadati</taxon>
        <taxon>Pseudomonadota</taxon>
        <taxon>Betaproteobacteria</taxon>
        <taxon>Burkholderiales</taxon>
        <taxon>Sphaerotilaceae</taxon>
        <taxon>Piscinibacter</taxon>
    </lineage>
</organism>
<accession>A0A3N7HQ09</accession>
<dbReference type="Proteomes" id="UP000267464">
    <property type="component" value="Unassembled WGS sequence"/>
</dbReference>
<dbReference type="InterPro" id="IPR003423">
    <property type="entry name" value="OMP_efflux"/>
</dbReference>
<sequence length="479" mass="51974">MPIPTRTGPCLKPLSHGALWLLIAASAGCSSPLRAPELKAQTPAAWRETTASAEAAKVVEPDLDQWWRAFGDEQLDAWVIRARGGNLSIAAAAQRVRAARSMLQASQAGASPVLRFDTSAIPSPDSRRNYFIAGFDAQWEAGLFGRTAAEIDAAQADAQTASADLKAARVAVVAEVVRTWLGWRHSACRQALLADSVSVQERRLALWQSRVSVRQASQDDVARARRELEQLRLEAWEASTVVAGIRSQMAVLAGDHNATGPDTLPCTRFDLPAVRISQLPADIIRTRPDIQRAEHQVMKAFGSAREAEANRHPRLSLNGTLSVAVPLSGAGSTSHGILSAAPFVDIPLFDAGARQAVSQARLAQMQAAVLDYRQSVLEGIAEVESAMASLSTQRERRERLSAMERDAEQLALRAEQRFRLKQADRFDLEDSQEALIKSRLATLDAELAQQLAFVRLYKALGGANPMADEARVQAMRDAG</sequence>
<keyword evidence="2" id="KW-0175">Coiled coil</keyword>
<reference evidence="3 4" key="2">
    <citation type="submission" date="2018-12" db="EMBL/GenBank/DDBJ databases">
        <title>Rhizobacter gummiphilus sp. nov., a rubber-degrading bacterium isolated from the soil of a botanical garden in Japan.</title>
        <authorList>
            <person name="Shunsuke S.S."/>
        </authorList>
    </citation>
    <scope>NUCLEOTIDE SEQUENCE [LARGE SCALE GENOMIC DNA]</scope>
    <source>
        <strain evidence="3 4">S-16</strain>
    </source>
</reference>
<dbReference type="SUPFAM" id="SSF56954">
    <property type="entry name" value="Outer membrane efflux proteins (OEP)"/>
    <property type="match status" value="1"/>
</dbReference>
<dbReference type="PANTHER" id="PTHR30203:SF23">
    <property type="entry name" value="OUTER MEMBRANE EFFLUX PROTEIN"/>
    <property type="match status" value="1"/>
</dbReference>
<gene>
    <name evidence="3" type="ORF">DZC73_16810</name>
</gene>
<evidence type="ECO:0000256" key="2">
    <source>
        <dbReference type="SAM" id="Coils"/>
    </source>
</evidence>